<proteinExistence type="predicted"/>
<feature type="domain" description="DDE-1" evidence="1">
    <location>
        <begin position="86"/>
        <end position="119"/>
    </location>
</feature>
<sequence>MVPNVVGYLKSHHVIRELQIKGESLSGHKNSAHQFKETFLQSVEEEGYSRDDVYNVDETGVNWKALPRKSLASKRESTAPGFKVSKERVTTMVCANASGTHSLPLLVIGKSKKSHCFKNVHAFLLLARHKRVRG</sequence>
<protein>
    <submittedName>
        <fullName evidence="2">Jerky-like protein</fullName>
    </submittedName>
</protein>
<comment type="caution">
    <text evidence="2">The sequence shown here is derived from an EMBL/GenBank/DDBJ whole genome shotgun (WGS) entry which is preliminary data.</text>
</comment>
<evidence type="ECO:0000313" key="3">
    <source>
        <dbReference type="Proteomes" id="UP000886998"/>
    </source>
</evidence>
<accession>A0A8X7C253</accession>
<dbReference type="GO" id="GO:0003677">
    <property type="term" value="F:DNA binding"/>
    <property type="evidence" value="ECO:0007669"/>
    <property type="project" value="TreeGrafter"/>
</dbReference>
<dbReference type="AlphaFoldDB" id="A0A8X7C253"/>
<dbReference type="GO" id="GO:0005634">
    <property type="term" value="C:nucleus"/>
    <property type="evidence" value="ECO:0007669"/>
    <property type="project" value="TreeGrafter"/>
</dbReference>
<evidence type="ECO:0000313" key="2">
    <source>
        <dbReference type="EMBL" id="GFY50029.1"/>
    </source>
</evidence>
<name>A0A8X7C253_9ARAC</name>
<dbReference type="OrthoDB" id="125347at2759"/>
<organism evidence="2 3">
    <name type="scientific">Trichonephila inaurata madagascariensis</name>
    <dbReference type="NCBI Taxonomy" id="2747483"/>
    <lineage>
        <taxon>Eukaryota</taxon>
        <taxon>Metazoa</taxon>
        <taxon>Ecdysozoa</taxon>
        <taxon>Arthropoda</taxon>
        <taxon>Chelicerata</taxon>
        <taxon>Arachnida</taxon>
        <taxon>Araneae</taxon>
        <taxon>Araneomorphae</taxon>
        <taxon>Entelegynae</taxon>
        <taxon>Araneoidea</taxon>
        <taxon>Nephilidae</taxon>
        <taxon>Trichonephila</taxon>
        <taxon>Trichonephila inaurata</taxon>
    </lineage>
</organism>
<dbReference type="PANTHER" id="PTHR19303">
    <property type="entry name" value="TRANSPOSON"/>
    <property type="match status" value="1"/>
</dbReference>
<evidence type="ECO:0000259" key="1">
    <source>
        <dbReference type="Pfam" id="PF03184"/>
    </source>
</evidence>
<dbReference type="EMBL" id="BMAV01007277">
    <property type="protein sequence ID" value="GFY50029.1"/>
    <property type="molecule type" value="Genomic_DNA"/>
</dbReference>
<reference evidence="2" key="1">
    <citation type="submission" date="2020-08" db="EMBL/GenBank/DDBJ databases">
        <title>Multicomponent nature underlies the extraordinary mechanical properties of spider dragline silk.</title>
        <authorList>
            <person name="Kono N."/>
            <person name="Nakamura H."/>
            <person name="Mori M."/>
            <person name="Yoshida Y."/>
            <person name="Ohtoshi R."/>
            <person name="Malay A.D."/>
            <person name="Moran D.A.P."/>
            <person name="Tomita M."/>
            <person name="Numata K."/>
            <person name="Arakawa K."/>
        </authorList>
    </citation>
    <scope>NUCLEOTIDE SEQUENCE</scope>
</reference>
<dbReference type="PANTHER" id="PTHR19303:SF73">
    <property type="entry name" value="PROTEIN PDC2"/>
    <property type="match status" value="1"/>
</dbReference>
<dbReference type="Proteomes" id="UP000886998">
    <property type="component" value="Unassembled WGS sequence"/>
</dbReference>
<gene>
    <name evidence="2" type="primary">NCL1_26437</name>
    <name evidence="2" type="ORF">TNIN_117341</name>
</gene>
<dbReference type="InterPro" id="IPR004875">
    <property type="entry name" value="DDE_SF_endonuclease_dom"/>
</dbReference>
<dbReference type="Pfam" id="PF03184">
    <property type="entry name" value="DDE_1"/>
    <property type="match status" value="1"/>
</dbReference>
<dbReference type="InterPro" id="IPR050863">
    <property type="entry name" value="CenT-Element_Derived"/>
</dbReference>
<keyword evidence="3" id="KW-1185">Reference proteome</keyword>